<evidence type="ECO:0000256" key="1">
    <source>
        <dbReference type="ARBA" id="ARBA00022679"/>
    </source>
</evidence>
<dbReference type="SUPFAM" id="SSF55729">
    <property type="entry name" value="Acyl-CoA N-acyltransferases (Nat)"/>
    <property type="match status" value="1"/>
</dbReference>
<feature type="domain" description="N-acetyltransferase" evidence="4">
    <location>
        <begin position="20"/>
        <end position="178"/>
    </location>
</feature>
<sequence>MMIELLLKNSFWLSQLQSSDAIAYVEHLNDPTIHQTTENIPYPYTKEHALHWIQRHTNITNQYGKPHLLAIRNPQGQLIGSIGIGEIDERHPHVAELGYWLASSYWGQGIMTQTVQVFLHYAFIELSLLRLWTRVFEFNWGSRRVLEKNGFKLEGIQRQHLYRDGKLIDDYLYGLLKTDLS</sequence>
<keyword evidence="1" id="KW-0808">Transferase</keyword>
<evidence type="ECO:0000259" key="4">
    <source>
        <dbReference type="PROSITE" id="PS51186"/>
    </source>
</evidence>
<comment type="caution">
    <text evidence="5">The sequence shown here is derived from an EMBL/GenBank/DDBJ whole genome shotgun (WGS) entry which is preliminary data.</text>
</comment>
<evidence type="ECO:0000313" key="5">
    <source>
        <dbReference type="EMBL" id="MCC5603357.1"/>
    </source>
</evidence>
<dbReference type="EMBL" id="JAIVFQ010000075">
    <property type="protein sequence ID" value="MCC5603357.1"/>
    <property type="molecule type" value="Genomic_DNA"/>
</dbReference>
<keyword evidence="2" id="KW-0012">Acyltransferase</keyword>
<evidence type="ECO:0000256" key="2">
    <source>
        <dbReference type="ARBA" id="ARBA00023315"/>
    </source>
</evidence>
<reference evidence="5 6" key="1">
    <citation type="journal article" date="2021" name="Microorganisms">
        <title>Genome Evolution of Filamentous Cyanobacterium Nostoc Species: From Facultative Symbiosis to Free Living.</title>
        <authorList>
            <person name="Huo D."/>
            <person name="Li H."/>
            <person name="Cai F."/>
            <person name="Guo X."/>
            <person name="Qiao Z."/>
            <person name="Wang W."/>
            <person name="Yu G."/>
            <person name="Li R."/>
        </authorList>
    </citation>
    <scope>NUCLEOTIDE SEQUENCE [LARGE SCALE GENOMIC DNA]</scope>
    <source>
        <strain evidence="5 6">CHAB 5714</strain>
    </source>
</reference>
<dbReference type="Pfam" id="PF13302">
    <property type="entry name" value="Acetyltransf_3"/>
    <property type="match status" value="1"/>
</dbReference>
<keyword evidence="6" id="KW-1185">Reference proteome</keyword>
<dbReference type="PANTHER" id="PTHR43792:SF8">
    <property type="entry name" value="[RIBOSOMAL PROTEIN US5]-ALANINE N-ACETYLTRANSFERASE"/>
    <property type="match status" value="1"/>
</dbReference>
<proteinExistence type="inferred from homology"/>
<dbReference type="Proteomes" id="UP001199525">
    <property type="component" value="Unassembled WGS sequence"/>
</dbReference>
<dbReference type="InterPro" id="IPR016181">
    <property type="entry name" value="Acyl_CoA_acyltransferase"/>
</dbReference>
<dbReference type="PANTHER" id="PTHR43792">
    <property type="entry name" value="GNAT FAMILY, PUTATIVE (AFU_ORTHOLOGUE AFUA_3G00765)-RELATED-RELATED"/>
    <property type="match status" value="1"/>
</dbReference>
<accession>A0ABS8IGM2</accession>
<dbReference type="RefSeq" id="WP_229488950.1">
    <property type="nucleotide sequence ID" value="NZ_JAIVFQ010000075.1"/>
</dbReference>
<name>A0ABS8IGM2_9NOSO</name>
<evidence type="ECO:0000256" key="3">
    <source>
        <dbReference type="ARBA" id="ARBA00038502"/>
    </source>
</evidence>
<dbReference type="InterPro" id="IPR000182">
    <property type="entry name" value="GNAT_dom"/>
</dbReference>
<gene>
    <name evidence="5" type="ORF">LC586_30255</name>
</gene>
<evidence type="ECO:0000313" key="6">
    <source>
        <dbReference type="Proteomes" id="UP001199525"/>
    </source>
</evidence>
<dbReference type="InterPro" id="IPR051531">
    <property type="entry name" value="N-acetyltransferase"/>
</dbReference>
<dbReference type="PROSITE" id="PS51186">
    <property type="entry name" value="GNAT"/>
    <property type="match status" value="1"/>
</dbReference>
<protein>
    <submittedName>
        <fullName evidence="5">GNAT family N-acetyltransferase</fullName>
    </submittedName>
</protein>
<comment type="similarity">
    <text evidence="3">Belongs to the acetyltransferase family. RimJ subfamily.</text>
</comment>
<organism evidence="5 6">
    <name type="scientific">Nostoc favosum CHAB5714</name>
    <dbReference type="NCBI Taxonomy" id="2780399"/>
    <lineage>
        <taxon>Bacteria</taxon>
        <taxon>Bacillati</taxon>
        <taxon>Cyanobacteriota</taxon>
        <taxon>Cyanophyceae</taxon>
        <taxon>Nostocales</taxon>
        <taxon>Nostocaceae</taxon>
        <taxon>Nostoc</taxon>
        <taxon>Nostoc favosum</taxon>
    </lineage>
</organism>
<dbReference type="Gene3D" id="3.40.630.30">
    <property type="match status" value="1"/>
</dbReference>